<evidence type="ECO:0000313" key="11">
    <source>
        <dbReference type="Proteomes" id="UP000800984"/>
    </source>
</evidence>
<proteinExistence type="inferred from homology"/>
<reference evidence="10 11" key="1">
    <citation type="submission" date="2020-02" db="EMBL/GenBank/DDBJ databases">
        <authorList>
            <person name="Chen W.-M."/>
        </authorList>
    </citation>
    <scope>NUCLEOTIDE SEQUENCE [LARGE SCALE GENOMIC DNA]</scope>
    <source>
        <strain evidence="10 11">KDG-16</strain>
    </source>
</reference>
<evidence type="ECO:0000256" key="6">
    <source>
        <dbReference type="ARBA" id="ARBA00023098"/>
    </source>
</evidence>
<dbReference type="SUPFAM" id="SSF54637">
    <property type="entry name" value="Thioesterase/thiol ester dehydrase-isomerase"/>
    <property type="match status" value="2"/>
</dbReference>
<evidence type="ECO:0000259" key="9">
    <source>
        <dbReference type="Pfam" id="PF20791"/>
    </source>
</evidence>
<evidence type="ECO:0000256" key="3">
    <source>
        <dbReference type="ARBA" id="ARBA00022801"/>
    </source>
</evidence>
<dbReference type="RefSeq" id="WP_166077261.1">
    <property type="nucleotide sequence ID" value="NZ_JAAJBT010000004.1"/>
</dbReference>
<keyword evidence="7" id="KW-0275">Fatty acid biosynthesis</keyword>
<dbReference type="Proteomes" id="UP000800984">
    <property type="component" value="Unassembled WGS sequence"/>
</dbReference>
<evidence type="ECO:0000313" key="10">
    <source>
        <dbReference type="EMBL" id="NHM02164.1"/>
    </source>
</evidence>
<sequence length="240" mass="27982">MPISSDFTSIFQHNFEIGFQHCYPTGFLKHTEICNLFQIVAGMHADLGGISYLDMQQHHQAWVLSRMRIEITKVPKWKDVITIKTWIKTLENSRSIRCLEMYLNDEKIVGCETFWVVINTKTRRPDILALPHNHFEKFDTDSISNPIQKINIPEAFTFKNERNILLSDIDIVNHANNVKYLEWCLDVTNVETVLSNTIKALNLNYLQELNFNDAIEIHHTENQFLITKEGKSCFALEIEI</sequence>
<feature type="domain" description="Acyl-ACP thioesterase N-terminal hotdog" evidence="8">
    <location>
        <begin position="10"/>
        <end position="125"/>
    </location>
</feature>
<keyword evidence="3" id="KW-0378">Hydrolase</keyword>
<keyword evidence="11" id="KW-1185">Reference proteome</keyword>
<comment type="similarity">
    <text evidence="1">Belongs to the acyl-ACP thioesterase family.</text>
</comment>
<feature type="domain" description="Acyl-ACP thioesterase-like C-terminal" evidence="9">
    <location>
        <begin position="164"/>
        <end position="220"/>
    </location>
</feature>
<evidence type="ECO:0000256" key="5">
    <source>
        <dbReference type="ARBA" id="ARBA00022946"/>
    </source>
</evidence>
<evidence type="ECO:0000259" key="8">
    <source>
        <dbReference type="Pfam" id="PF01643"/>
    </source>
</evidence>
<evidence type="ECO:0000256" key="1">
    <source>
        <dbReference type="ARBA" id="ARBA00006500"/>
    </source>
</evidence>
<dbReference type="EMBL" id="JAAJBT010000004">
    <property type="protein sequence ID" value="NHM02164.1"/>
    <property type="molecule type" value="Genomic_DNA"/>
</dbReference>
<dbReference type="PANTHER" id="PTHR31727">
    <property type="entry name" value="OLEOYL-ACYL CARRIER PROTEIN THIOESTERASE 1, CHLOROPLASTIC"/>
    <property type="match status" value="1"/>
</dbReference>
<organism evidence="10 11">
    <name type="scientific">Flavobacterium difficile</name>
    <dbReference type="NCBI Taxonomy" id="2709659"/>
    <lineage>
        <taxon>Bacteria</taxon>
        <taxon>Pseudomonadati</taxon>
        <taxon>Bacteroidota</taxon>
        <taxon>Flavobacteriia</taxon>
        <taxon>Flavobacteriales</taxon>
        <taxon>Flavobacteriaceae</taxon>
        <taxon>Flavobacterium</taxon>
    </lineage>
</organism>
<dbReference type="CDD" id="cd00586">
    <property type="entry name" value="4HBT"/>
    <property type="match status" value="1"/>
</dbReference>
<keyword evidence="2" id="KW-0444">Lipid biosynthesis</keyword>
<accession>A0ABX0I5L0</accession>
<keyword evidence="6" id="KW-0443">Lipid metabolism</keyword>
<evidence type="ECO:0000256" key="7">
    <source>
        <dbReference type="ARBA" id="ARBA00023160"/>
    </source>
</evidence>
<name>A0ABX0I5L0_9FLAO</name>
<keyword evidence="5" id="KW-0809">Transit peptide</keyword>
<keyword evidence="4" id="KW-0276">Fatty acid metabolism</keyword>
<evidence type="ECO:0000256" key="4">
    <source>
        <dbReference type="ARBA" id="ARBA00022832"/>
    </source>
</evidence>
<dbReference type="Pfam" id="PF01643">
    <property type="entry name" value="Acyl-ACP_TE"/>
    <property type="match status" value="1"/>
</dbReference>
<comment type="caution">
    <text evidence="10">The sequence shown here is derived from an EMBL/GenBank/DDBJ whole genome shotgun (WGS) entry which is preliminary data.</text>
</comment>
<dbReference type="PANTHER" id="PTHR31727:SF6">
    <property type="entry name" value="OLEOYL-ACYL CARRIER PROTEIN THIOESTERASE 1, CHLOROPLASTIC"/>
    <property type="match status" value="1"/>
</dbReference>
<dbReference type="InterPro" id="IPR029069">
    <property type="entry name" value="HotDog_dom_sf"/>
</dbReference>
<protein>
    <submittedName>
        <fullName evidence="10">Acyl-[acyl-carrier-protein] thioesterase</fullName>
    </submittedName>
</protein>
<gene>
    <name evidence="10" type="ORF">G4D72_08580</name>
</gene>
<dbReference type="Gene3D" id="3.10.129.10">
    <property type="entry name" value="Hotdog Thioesterase"/>
    <property type="match status" value="1"/>
</dbReference>
<dbReference type="InterPro" id="IPR002864">
    <property type="entry name" value="Acyl-ACP_thioesterase_NHD"/>
</dbReference>
<evidence type="ECO:0000256" key="2">
    <source>
        <dbReference type="ARBA" id="ARBA00022516"/>
    </source>
</evidence>
<dbReference type="InterPro" id="IPR045023">
    <property type="entry name" value="FATA/B"/>
</dbReference>
<dbReference type="InterPro" id="IPR049427">
    <property type="entry name" value="Acyl-ACP_TE_C"/>
</dbReference>
<dbReference type="Pfam" id="PF20791">
    <property type="entry name" value="Acyl-ACP_TE_C"/>
    <property type="match status" value="1"/>
</dbReference>